<feature type="region of interest" description="Disordered" evidence="1">
    <location>
        <begin position="1"/>
        <end position="25"/>
    </location>
</feature>
<feature type="region of interest" description="Disordered" evidence="1">
    <location>
        <begin position="171"/>
        <end position="349"/>
    </location>
</feature>
<feature type="compositionally biased region" description="Polar residues" evidence="1">
    <location>
        <begin position="236"/>
        <end position="249"/>
    </location>
</feature>
<feature type="compositionally biased region" description="Polar residues" evidence="1">
    <location>
        <begin position="190"/>
        <end position="208"/>
    </location>
</feature>
<evidence type="ECO:0000313" key="3">
    <source>
        <dbReference type="EMBL" id="KAF9787338.1"/>
    </source>
</evidence>
<keyword evidence="2" id="KW-1133">Transmembrane helix</keyword>
<reference evidence="3" key="2">
    <citation type="submission" date="2020-11" db="EMBL/GenBank/DDBJ databases">
        <authorList>
            <consortium name="DOE Joint Genome Institute"/>
            <person name="Kuo A."/>
            <person name="Miyauchi S."/>
            <person name="Kiss E."/>
            <person name="Drula E."/>
            <person name="Kohler A."/>
            <person name="Sanchez-Garcia M."/>
            <person name="Andreopoulos B."/>
            <person name="Barry K.W."/>
            <person name="Bonito G."/>
            <person name="Buee M."/>
            <person name="Carver A."/>
            <person name="Chen C."/>
            <person name="Cichocki N."/>
            <person name="Clum A."/>
            <person name="Culley D."/>
            <person name="Crous P.W."/>
            <person name="Fauchery L."/>
            <person name="Girlanda M."/>
            <person name="Hayes R."/>
            <person name="Keri Z."/>
            <person name="Labutti K."/>
            <person name="Lipzen A."/>
            <person name="Lombard V."/>
            <person name="Magnuson J."/>
            <person name="Maillard F."/>
            <person name="Morin E."/>
            <person name="Murat C."/>
            <person name="Nolan M."/>
            <person name="Ohm R."/>
            <person name="Pangilinan J."/>
            <person name="Pereira M."/>
            <person name="Perotto S."/>
            <person name="Peter M."/>
            <person name="Riley R."/>
            <person name="Sitrit Y."/>
            <person name="Stielow B."/>
            <person name="Szollosi G."/>
            <person name="Zifcakova L."/>
            <person name="Stursova M."/>
            <person name="Spatafora J.W."/>
            <person name="Tedersoo L."/>
            <person name="Vaario L.-M."/>
            <person name="Yamada A."/>
            <person name="Yan M."/>
            <person name="Wang P."/>
            <person name="Xu J."/>
            <person name="Bruns T."/>
            <person name="Baldrian P."/>
            <person name="Vilgalys R."/>
            <person name="Henrissat B."/>
            <person name="Grigoriev I.V."/>
            <person name="Hibbett D."/>
            <person name="Nagy L.G."/>
            <person name="Martin F.M."/>
        </authorList>
    </citation>
    <scope>NUCLEOTIDE SEQUENCE</scope>
    <source>
        <strain evidence="3">UH-Tt-Lm1</strain>
    </source>
</reference>
<dbReference type="EMBL" id="WIUZ02000005">
    <property type="protein sequence ID" value="KAF9787338.1"/>
    <property type="molecule type" value="Genomic_DNA"/>
</dbReference>
<comment type="caution">
    <text evidence="3">The sequence shown here is derived from an EMBL/GenBank/DDBJ whole genome shotgun (WGS) entry which is preliminary data.</text>
</comment>
<dbReference type="OrthoDB" id="5595612at2759"/>
<dbReference type="Proteomes" id="UP000736335">
    <property type="component" value="Unassembled WGS sequence"/>
</dbReference>
<feature type="compositionally biased region" description="Polar residues" evidence="1">
    <location>
        <begin position="171"/>
        <end position="183"/>
    </location>
</feature>
<evidence type="ECO:0000313" key="4">
    <source>
        <dbReference type="Proteomes" id="UP000736335"/>
    </source>
</evidence>
<keyword evidence="2" id="KW-0472">Membrane</keyword>
<sequence length="1018" mass="109223">MSDPLKYGPVETPTGSSSTSRHRPGVSITTMVSGIADSTISYGTLHSQLGHFPPPPSEVPTPTTPRSAAFLFPVAPLKLTQRGPHPDAPGEFTQQPPSQRPPIHHPSEEATFQYGTPRQVRRQPSLTTYATNGTLGSLSPFDWHEGSSSIDVDPPDDRMLPASFITSLITSSEHGSPRSNSVPMSPPQNPAQLFSGGNNPDAMSSISDATYPPHNYPPTSLPNKAIPPGAAYLESSGRSAKTNSVGTRTSDAEHCGLSAGSHTPFINPANQYEPIEEDSMGEMYDRGGTPKHSSGPNHGRGSSAGRRQSLVSTRTTKSFVSSLISKLSRTTSRKQPVSKPLPPVPSIPSNLRDSEFRKFEDSMPLPQLANRAHVLSKMLARGRRPDSDYSPSNPTPVARMEVHWNGVSQTLGTPGSSWPTIPEESSFGYRAGEKLATSNRPVGFWDRLITKFGRKKIIVTLIVIAALLIILAVLLGVLLRGKSNLPTCPAGKTGTYCDIAASCVCVGGSSSMCVAQGLLDMLPATNTAFTTNFTTEDVVDSLFYAMGAPPNNNCAYQAILVDTGAKLRASVFPVRTAWARSALLWNLIQTTDTSSTSYIQTFLEKTDFGALGSDSPINKSGYQISSSGFVFDFAEMAVSFMNVSWVSYSQVSSDEASRVTGSLSGVLDMVYSNALAASTQHQTALAKYWKSSLSQQPGDLSRFLAVIAASEIIIPFDATASRAGQNITDLMPNATNPLSFPPPLACYPGLDTSSITQINQIEQQIFGLPAVSTQSSFDPSCFDTRPVYGRLNLLQLRLPFYDSTKNASLQCVALGRPVNPRAVLYSGEYLSPLTNPSPPSSSTDSFNPNPLQYGTLNHLNHVILQYLKSIPDINIAIAFVQFILSSVATPPAVNSALYNALDTIPTLEVALFGTIEPSDVSFVGSSFSTPSGGLFFGSDQSLQVRQYAINVTGQDVVWTEQADSPEVVRDSSFNDQNFNSVWTPAFNYLHLSSEGQQNIIVNVGNVTSAFEALGKFAP</sequence>
<organism evidence="3 4">
    <name type="scientific">Thelephora terrestris</name>
    <dbReference type="NCBI Taxonomy" id="56493"/>
    <lineage>
        <taxon>Eukaryota</taxon>
        <taxon>Fungi</taxon>
        <taxon>Dikarya</taxon>
        <taxon>Basidiomycota</taxon>
        <taxon>Agaricomycotina</taxon>
        <taxon>Agaricomycetes</taxon>
        <taxon>Thelephorales</taxon>
        <taxon>Thelephoraceae</taxon>
        <taxon>Thelephora</taxon>
    </lineage>
</organism>
<feature type="region of interest" description="Disordered" evidence="1">
    <location>
        <begin position="46"/>
        <end position="67"/>
    </location>
</feature>
<evidence type="ECO:0000256" key="1">
    <source>
        <dbReference type="SAM" id="MobiDB-lite"/>
    </source>
</evidence>
<keyword evidence="4" id="KW-1185">Reference proteome</keyword>
<feature type="transmembrane region" description="Helical" evidence="2">
    <location>
        <begin position="457"/>
        <end position="479"/>
    </location>
</feature>
<gene>
    <name evidence="3" type="ORF">BJ322DRAFT_718264</name>
</gene>
<name>A0A9P6HIC2_9AGAM</name>
<evidence type="ECO:0000256" key="2">
    <source>
        <dbReference type="SAM" id="Phobius"/>
    </source>
</evidence>
<feature type="region of interest" description="Disordered" evidence="1">
    <location>
        <begin position="80"/>
        <end position="123"/>
    </location>
</feature>
<dbReference type="AlphaFoldDB" id="A0A9P6HIC2"/>
<feature type="compositionally biased region" description="Polar residues" evidence="1">
    <location>
        <begin position="305"/>
        <end position="335"/>
    </location>
</feature>
<reference evidence="3" key="1">
    <citation type="journal article" date="2020" name="Nat. Commun.">
        <title>Large-scale genome sequencing of mycorrhizal fungi provides insights into the early evolution of symbiotic traits.</title>
        <authorList>
            <person name="Miyauchi S."/>
            <person name="Kiss E."/>
            <person name="Kuo A."/>
            <person name="Drula E."/>
            <person name="Kohler A."/>
            <person name="Sanchez-Garcia M."/>
            <person name="Morin E."/>
            <person name="Andreopoulos B."/>
            <person name="Barry K.W."/>
            <person name="Bonito G."/>
            <person name="Buee M."/>
            <person name="Carver A."/>
            <person name="Chen C."/>
            <person name="Cichocki N."/>
            <person name="Clum A."/>
            <person name="Culley D."/>
            <person name="Crous P.W."/>
            <person name="Fauchery L."/>
            <person name="Girlanda M."/>
            <person name="Hayes R.D."/>
            <person name="Keri Z."/>
            <person name="LaButti K."/>
            <person name="Lipzen A."/>
            <person name="Lombard V."/>
            <person name="Magnuson J."/>
            <person name="Maillard F."/>
            <person name="Murat C."/>
            <person name="Nolan M."/>
            <person name="Ohm R.A."/>
            <person name="Pangilinan J."/>
            <person name="Pereira M.F."/>
            <person name="Perotto S."/>
            <person name="Peter M."/>
            <person name="Pfister S."/>
            <person name="Riley R."/>
            <person name="Sitrit Y."/>
            <person name="Stielow J.B."/>
            <person name="Szollosi G."/>
            <person name="Zifcakova L."/>
            <person name="Stursova M."/>
            <person name="Spatafora J.W."/>
            <person name="Tedersoo L."/>
            <person name="Vaario L.M."/>
            <person name="Yamada A."/>
            <person name="Yan M."/>
            <person name="Wang P."/>
            <person name="Xu J."/>
            <person name="Bruns T."/>
            <person name="Baldrian P."/>
            <person name="Vilgalys R."/>
            <person name="Dunand C."/>
            <person name="Henrissat B."/>
            <person name="Grigoriev I.V."/>
            <person name="Hibbett D."/>
            <person name="Nagy L.G."/>
            <person name="Martin F.M."/>
        </authorList>
    </citation>
    <scope>NUCLEOTIDE SEQUENCE</scope>
    <source>
        <strain evidence="3">UH-Tt-Lm1</strain>
    </source>
</reference>
<proteinExistence type="predicted"/>
<accession>A0A9P6HIC2</accession>
<feature type="compositionally biased region" description="Pro residues" evidence="1">
    <location>
        <begin position="52"/>
        <end position="63"/>
    </location>
</feature>
<protein>
    <submittedName>
        <fullName evidence="3">Uncharacterized protein</fullName>
    </submittedName>
</protein>
<keyword evidence="2" id="KW-0812">Transmembrane</keyword>